<organism evidence="1 2">
    <name type="scientific">Bauhinia variegata</name>
    <name type="common">Purple orchid tree</name>
    <name type="synonym">Phanera variegata</name>
    <dbReference type="NCBI Taxonomy" id="167791"/>
    <lineage>
        <taxon>Eukaryota</taxon>
        <taxon>Viridiplantae</taxon>
        <taxon>Streptophyta</taxon>
        <taxon>Embryophyta</taxon>
        <taxon>Tracheophyta</taxon>
        <taxon>Spermatophyta</taxon>
        <taxon>Magnoliopsida</taxon>
        <taxon>eudicotyledons</taxon>
        <taxon>Gunneridae</taxon>
        <taxon>Pentapetalae</taxon>
        <taxon>rosids</taxon>
        <taxon>fabids</taxon>
        <taxon>Fabales</taxon>
        <taxon>Fabaceae</taxon>
        <taxon>Cercidoideae</taxon>
        <taxon>Cercideae</taxon>
        <taxon>Bauhiniinae</taxon>
        <taxon>Bauhinia</taxon>
    </lineage>
</organism>
<evidence type="ECO:0000313" key="2">
    <source>
        <dbReference type="Proteomes" id="UP000828941"/>
    </source>
</evidence>
<protein>
    <submittedName>
        <fullName evidence="1">Uncharacterized protein</fullName>
    </submittedName>
</protein>
<dbReference type="EMBL" id="CM039439">
    <property type="protein sequence ID" value="KAI4295681.1"/>
    <property type="molecule type" value="Genomic_DNA"/>
</dbReference>
<evidence type="ECO:0000313" key="1">
    <source>
        <dbReference type="EMBL" id="KAI4295681.1"/>
    </source>
</evidence>
<reference evidence="1 2" key="1">
    <citation type="journal article" date="2022" name="DNA Res.">
        <title>Chromosomal-level genome assembly of the orchid tree Bauhinia variegata (Leguminosae; Cercidoideae) supports the allotetraploid origin hypothesis of Bauhinia.</title>
        <authorList>
            <person name="Zhong Y."/>
            <person name="Chen Y."/>
            <person name="Zheng D."/>
            <person name="Pang J."/>
            <person name="Liu Y."/>
            <person name="Luo S."/>
            <person name="Meng S."/>
            <person name="Qian L."/>
            <person name="Wei D."/>
            <person name="Dai S."/>
            <person name="Zhou R."/>
        </authorList>
    </citation>
    <scope>NUCLEOTIDE SEQUENCE [LARGE SCALE GENOMIC DNA]</scope>
    <source>
        <strain evidence="1">BV-YZ2020</strain>
    </source>
</reference>
<name>A0ACB9KEV1_BAUVA</name>
<comment type="caution">
    <text evidence="1">The sequence shown here is derived from an EMBL/GenBank/DDBJ whole genome shotgun (WGS) entry which is preliminary data.</text>
</comment>
<gene>
    <name evidence="1" type="ORF">L6164_035698</name>
</gene>
<keyword evidence="2" id="KW-1185">Reference proteome</keyword>
<dbReference type="Proteomes" id="UP000828941">
    <property type="component" value="Chromosome 14"/>
</dbReference>
<proteinExistence type="predicted"/>
<accession>A0ACB9KEV1</accession>
<sequence>MGTKIVSFCTTLLFSVLLFHGVGFAEEIARSENEALARSERETYEIIIGGGGGYFFGPIPSPEEPPECGCEPPLPPPPPPPCPPPPSPPPPPCPPPPSPPPPPPSPPPPSPPPPPPPKINTAILREKARKALLNFTLSIERNEFTKTWEGDNVCTYRGVRCDDFPKGDGKAVSGLDFNTAAFKGLKNKPLKLSGILDQIRELTFFHVNSNGFSGIIPSEIAEFKYFYELDLSNNKISGEFPQAVIDAKKLVFLDLRFNSYYGTVPKELFEKDLDVIFLNNNHFSGYLPDNFGSTPARYLTFANNWFSGPIPSSIGQASKTLTEVLFLGNHFCDCLPYEIGKLEKLTVFDVSRNQLRGPIPHSFICLDDIQFLNLADNQFSGTVPEVLCTLSGLTNNGLLDLRNNYFTQVGPECKKLIASRVLKVDNNCISGERNQRTAAKCNQFFTQNRPCPNAKTLNIVPCKKNYYATFPQRQSASLPAGGAPPAPVTYKTLRPHRLRL</sequence>